<evidence type="ECO:0000256" key="1">
    <source>
        <dbReference type="ARBA" id="ARBA00004651"/>
    </source>
</evidence>
<feature type="transmembrane region" description="Helical" evidence="7">
    <location>
        <begin position="34"/>
        <end position="56"/>
    </location>
</feature>
<dbReference type="RefSeq" id="WP_157059204.1">
    <property type="nucleotide sequence ID" value="NZ_JBHVNE010000008.1"/>
</dbReference>
<evidence type="ECO:0000256" key="6">
    <source>
        <dbReference type="SAM" id="MobiDB-lite"/>
    </source>
</evidence>
<feature type="region of interest" description="Disordered" evidence="6">
    <location>
        <begin position="173"/>
        <end position="208"/>
    </location>
</feature>
<keyword evidence="2" id="KW-1003">Cell membrane</keyword>
<name>A0A0M0LP47_9BACL</name>
<comment type="subcellular location">
    <subcellularLocation>
        <location evidence="1">Cell membrane</location>
        <topology evidence="1">Multi-pass membrane protein</topology>
    </subcellularLocation>
</comment>
<dbReference type="PATRIC" id="fig|263475.3.peg.2207"/>
<protein>
    <recommendedName>
        <fullName evidence="8">RDD domain-containing protein</fullName>
    </recommendedName>
</protein>
<proteinExistence type="predicted"/>
<dbReference type="GeneID" id="301136194"/>
<keyword evidence="3 7" id="KW-0812">Transmembrane</keyword>
<evidence type="ECO:0000259" key="8">
    <source>
        <dbReference type="Pfam" id="PF06271"/>
    </source>
</evidence>
<dbReference type="EMBL" id="LILB01000001">
    <property type="protein sequence ID" value="KOO52463.1"/>
    <property type="molecule type" value="Genomic_DNA"/>
</dbReference>
<gene>
    <name evidence="9" type="ORF">AMD00_08745</name>
</gene>
<evidence type="ECO:0000256" key="2">
    <source>
        <dbReference type="ARBA" id="ARBA00022475"/>
    </source>
</evidence>
<feature type="transmembrane region" description="Helical" evidence="7">
    <location>
        <begin position="122"/>
        <end position="140"/>
    </location>
</feature>
<evidence type="ECO:0000256" key="5">
    <source>
        <dbReference type="ARBA" id="ARBA00023136"/>
    </source>
</evidence>
<dbReference type="InterPro" id="IPR051791">
    <property type="entry name" value="Pra-immunoreactive"/>
</dbReference>
<dbReference type="AlphaFoldDB" id="A0A0M0LP47"/>
<organism evidence="9 10">
    <name type="scientific">Viridibacillus arvi</name>
    <dbReference type="NCBI Taxonomy" id="263475"/>
    <lineage>
        <taxon>Bacteria</taxon>
        <taxon>Bacillati</taxon>
        <taxon>Bacillota</taxon>
        <taxon>Bacilli</taxon>
        <taxon>Bacillales</taxon>
        <taxon>Caryophanaceae</taxon>
        <taxon>Viridibacillus</taxon>
    </lineage>
</organism>
<feature type="transmembrane region" description="Helical" evidence="7">
    <location>
        <begin position="68"/>
        <end position="86"/>
    </location>
</feature>
<accession>A0A0M0LP47</accession>
<dbReference type="Pfam" id="PF06271">
    <property type="entry name" value="RDD"/>
    <property type="match status" value="1"/>
</dbReference>
<dbReference type="Proteomes" id="UP000036867">
    <property type="component" value="Unassembled WGS sequence"/>
</dbReference>
<keyword evidence="5 7" id="KW-0472">Membrane</keyword>
<dbReference type="STRING" id="263475.AMD00_08745"/>
<dbReference type="PANTHER" id="PTHR36115">
    <property type="entry name" value="PROLINE-RICH ANTIGEN HOMOLOG-RELATED"/>
    <property type="match status" value="1"/>
</dbReference>
<feature type="compositionally biased region" description="Basic and acidic residues" evidence="6">
    <location>
        <begin position="173"/>
        <end position="194"/>
    </location>
</feature>
<keyword evidence="4 7" id="KW-1133">Transmembrane helix</keyword>
<evidence type="ECO:0000313" key="10">
    <source>
        <dbReference type="Proteomes" id="UP000036867"/>
    </source>
</evidence>
<reference evidence="10" key="1">
    <citation type="submission" date="2015-08" db="EMBL/GenBank/DDBJ databases">
        <title>Fjat-10028 dsm 16317.</title>
        <authorList>
            <person name="Liu B."/>
            <person name="Wang J."/>
            <person name="Zhu Y."/>
            <person name="Liu G."/>
            <person name="Chen Q."/>
            <person name="Chen Z."/>
            <person name="Lan J."/>
            <person name="Che J."/>
            <person name="Ge C."/>
            <person name="Shi H."/>
            <person name="Pan Z."/>
            <person name="Liu X."/>
        </authorList>
    </citation>
    <scope>NUCLEOTIDE SEQUENCE [LARGE SCALE GENOMIC DNA]</scope>
    <source>
        <strain evidence="10">DSM 16317</strain>
    </source>
</reference>
<evidence type="ECO:0000256" key="4">
    <source>
        <dbReference type="ARBA" id="ARBA00022989"/>
    </source>
</evidence>
<keyword evidence="10" id="KW-1185">Reference proteome</keyword>
<dbReference type="InterPro" id="IPR010432">
    <property type="entry name" value="RDD"/>
</dbReference>
<dbReference type="PANTHER" id="PTHR36115:SF9">
    <property type="entry name" value="LMO1584 PROTEIN"/>
    <property type="match status" value="1"/>
</dbReference>
<evidence type="ECO:0000256" key="3">
    <source>
        <dbReference type="ARBA" id="ARBA00022692"/>
    </source>
</evidence>
<feature type="domain" description="RDD" evidence="8">
    <location>
        <begin position="27"/>
        <end position="152"/>
    </location>
</feature>
<sequence>MTEFVEVHTISQEPVQVRKIEQYSLKPAGFWVRFWAYLLDLAIISAISGLTVNPIVTILGINTDNAPWYAPVTIVSSVIFYLYFVIMTKFLNQTVGKMVFGLKVIHVKEQKLKWGTVIFREWIGRFFSATLPVIYWMVAFTPNKKGLHDYIADTIVVHENTYEKHDKMVRVEHKEPTVAESKEEENLSVDKEAVDSEVSQLQEPKRFE</sequence>
<evidence type="ECO:0000313" key="9">
    <source>
        <dbReference type="EMBL" id="KOO52463.1"/>
    </source>
</evidence>
<comment type="caution">
    <text evidence="9">The sequence shown here is derived from an EMBL/GenBank/DDBJ whole genome shotgun (WGS) entry which is preliminary data.</text>
</comment>
<evidence type="ECO:0000256" key="7">
    <source>
        <dbReference type="SAM" id="Phobius"/>
    </source>
</evidence>
<dbReference type="OrthoDB" id="9793824at2"/>
<dbReference type="GO" id="GO:0005886">
    <property type="term" value="C:plasma membrane"/>
    <property type="evidence" value="ECO:0007669"/>
    <property type="project" value="UniProtKB-SubCell"/>
</dbReference>